<dbReference type="PANTHER" id="PTHR41394">
    <property type="entry name" value="MAGNESIUM TRANSPORTER MGTE"/>
    <property type="match status" value="1"/>
</dbReference>
<dbReference type="SUPFAM" id="SSF161093">
    <property type="entry name" value="MgtE membrane domain-like"/>
    <property type="match status" value="1"/>
</dbReference>
<sequence length="237" mass="24470">MSLLPKESLRSDAQEPAPHASHCPRCGAGRCFAAASSSRGTSSRGSTEYLDTSLYVDVRARLPWLVGLMLVQSLSGVIVEIFSSLISDHIVLTAFLTMLVGGGGNASGQTIADLVQRLRTGEVSPADFGSVLAREASIGAILGLTVGACAFPRVSLLSKHAGLVDAVAISTAYAIIVFLANVVAVCVVLFLDRYGQAAVGSPPVVQVVVDVVGTTIACVVAHHVYSLFSSAEESAPS</sequence>
<dbReference type="GO" id="GO:0016020">
    <property type="term" value="C:membrane"/>
    <property type="evidence" value="ECO:0007669"/>
    <property type="project" value="UniProtKB-SubCell"/>
</dbReference>
<dbReference type="OMA" id="FWHVLAK"/>
<feature type="region of interest" description="Disordered" evidence="8">
    <location>
        <begin position="1"/>
        <end position="22"/>
    </location>
</feature>
<dbReference type="Pfam" id="PF01769">
    <property type="entry name" value="MgtE"/>
    <property type="match status" value="1"/>
</dbReference>
<evidence type="ECO:0000256" key="3">
    <source>
        <dbReference type="ARBA" id="ARBA00022448"/>
    </source>
</evidence>
<dbReference type="STRING" id="2903.R1FDF9"/>
<evidence type="ECO:0000256" key="7">
    <source>
        <dbReference type="ARBA" id="ARBA00023136"/>
    </source>
</evidence>
<dbReference type="Gene3D" id="1.10.357.20">
    <property type="entry name" value="SLC41 divalent cation transporters, integral membrane domain"/>
    <property type="match status" value="1"/>
</dbReference>
<dbReference type="Proteomes" id="UP000013827">
    <property type="component" value="Unassembled WGS sequence"/>
</dbReference>
<dbReference type="PANTHER" id="PTHR41394:SF5">
    <property type="entry name" value="SLC41A_MGTE INTEGRAL MEMBRANE DOMAIN-CONTAINING PROTEIN"/>
    <property type="match status" value="1"/>
</dbReference>
<dbReference type="HOGENOM" id="CLU_037408_3_4_1"/>
<evidence type="ECO:0000256" key="2">
    <source>
        <dbReference type="ARBA" id="ARBA00009749"/>
    </source>
</evidence>
<feature type="transmembrane region" description="Helical" evidence="9">
    <location>
        <begin position="163"/>
        <end position="191"/>
    </location>
</feature>
<keyword evidence="3" id="KW-0813">Transport</keyword>
<evidence type="ECO:0000259" key="10">
    <source>
        <dbReference type="Pfam" id="PF01769"/>
    </source>
</evidence>
<keyword evidence="4 9" id="KW-0812">Transmembrane</keyword>
<evidence type="ECO:0000256" key="9">
    <source>
        <dbReference type="SAM" id="Phobius"/>
    </source>
</evidence>
<name>A0A0D3KCL1_EMIH1</name>
<dbReference type="RefSeq" id="XP_005785925.1">
    <property type="nucleotide sequence ID" value="XM_005785868.1"/>
</dbReference>
<dbReference type="KEGG" id="ehx:EMIHUDRAFT_441569"/>
<dbReference type="AlphaFoldDB" id="A0A0D3KCL1"/>
<evidence type="ECO:0000256" key="5">
    <source>
        <dbReference type="ARBA" id="ARBA00022842"/>
    </source>
</evidence>
<reference evidence="11" key="2">
    <citation type="submission" date="2024-10" db="UniProtKB">
        <authorList>
            <consortium name="EnsemblProtists"/>
        </authorList>
    </citation>
    <scope>IDENTIFICATION</scope>
</reference>
<evidence type="ECO:0000256" key="1">
    <source>
        <dbReference type="ARBA" id="ARBA00004141"/>
    </source>
</evidence>
<reference evidence="12" key="1">
    <citation type="journal article" date="2013" name="Nature">
        <title>Pan genome of the phytoplankton Emiliania underpins its global distribution.</title>
        <authorList>
            <person name="Read B.A."/>
            <person name="Kegel J."/>
            <person name="Klute M.J."/>
            <person name="Kuo A."/>
            <person name="Lefebvre S.C."/>
            <person name="Maumus F."/>
            <person name="Mayer C."/>
            <person name="Miller J."/>
            <person name="Monier A."/>
            <person name="Salamov A."/>
            <person name="Young J."/>
            <person name="Aguilar M."/>
            <person name="Claverie J.M."/>
            <person name="Frickenhaus S."/>
            <person name="Gonzalez K."/>
            <person name="Herman E.K."/>
            <person name="Lin Y.C."/>
            <person name="Napier J."/>
            <person name="Ogata H."/>
            <person name="Sarno A.F."/>
            <person name="Shmutz J."/>
            <person name="Schroeder D."/>
            <person name="de Vargas C."/>
            <person name="Verret F."/>
            <person name="von Dassow P."/>
            <person name="Valentin K."/>
            <person name="Van de Peer Y."/>
            <person name="Wheeler G."/>
            <person name="Dacks J.B."/>
            <person name="Delwiche C.F."/>
            <person name="Dyhrman S.T."/>
            <person name="Glockner G."/>
            <person name="John U."/>
            <person name="Richards T."/>
            <person name="Worden A.Z."/>
            <person name="Zhang X."/>
            <person name="Grigoriev I.V."/>
            <person name="Allen A.E."/>
            <person name="Bidle K."/>
            <person name="Borodovsky M."/>
            <person name="Bowler C."/>
            <person name="Brownlee C."/>
            <person name="Cock J.M."/>
            <person name="Elias M."/>
            <person name="Gladyshev V.N."/>
            <person name="Groth M."/>
            <person name="Guda C."/>
            <person name="Hadaegh A."/>
            <person name="Iglesias-Rodriguez M.D."/>
            <person name="Jenkins J."/>
            <person name="Jones B.M."/>
            <person name="Lawson T."/>
            <person name="Leese F."/>
            <person name="Lindquist E."/>
            <person name="Lobanov A."/>
            <person name="Lomsadze A."/>
            <person name="Malik S.B."/>
            <person name="Marsh M.E."/>
            <person name="Mackinder L."/>
            <person name="Mock T."/>
            <person name="Mueller-Roeber B."/>
            <person name="Pagarete A."/>
            <person name="Parker M."/>
            <person name="Probert I."/>
            <person name="Quesneville H."/>
            <person name="Raines C."/>
            <person name="Rensing S.A."/>
            <person name="Riano-Pachon D.M."/>
            <person name="Richier S."/>
            <person name="Rokitta S."/>
            <person name="Shiraiwa Y."/>
            <person name="Soanes D.M."/>
            <person name="van der Giezen M."/>
            <person name="Wahlund T.M."/>
            <person name="Williams B."/>
            <person name="Wilson W."/>
            <person name="Wolfe G."/>
            <person name="Wurch L.L."/>
        </authorList>
    </citation>
    <scope>NUCLEOTIDE SEQUENCE</scope>
</reference>
<evidence type="ECO:0000256" key="6">
    <source>
        <dbReference type="ARBA" id="ARBA00022989"/>
    </source>
</evidence>
<feature type="transmembrane region" description="Helical" evidence="9">
    <location>
        <begin position="131"/>
        <end position="151"/>
    </location>
</feature>
<keyword evidence="7 9" id="KW-0472">Membrane</keyword>
<evidence type="ECO:0000256" key="8">
    <source>
        <dbReference type="SAM" id="MobiDB-lite"/>
    </source>
</evidence>
<dbReference type="InterPro" id="IPR036739">
    <property type="entry name" value="SLC41_membr_dom_sf"/>
</dbReference>
<proteinExistence type="inferred from homology"/>
<feature type="transmembrane region" description="Helical" evidence="9">
    <location>
        <begin position="90"/>
        <end position="111"/>
    </location>
</feature>
<dbReference type="PaxDb" id="2903-EOD33496"/>
<comment type="similarity">
    <text evidence="2">Belongs to the SLC41A transporter family.</text>
</comment>
<keyword evidence="5" id="KW-0460">Magnesium</keyword>
<organism evidence="11 12">
    <name type="scientific">Emiliania huxleyi (strain CCMP1516)</name>
    <dbReference type="NCBI Taxonomy" id="280463"/>
    <lineage>
        <taxon>Eukaryota</taxon>
        <taxon>Haptista</taxon>
        <taxon>Haptophyta</taxon>
        <taxon>Prymnesiophyceae</taxon>
        <taxon>Isochrysidales</taxon>
        <taxon>Noelaerhabdaceae</taxon>
        <taxon>Emiliania</taxon>
    </lineage>
</organism>
<keyword evidence="12" id="KW-1185">Reference proteome</keyword>
<dbReference type="GO" id="GO:0008324">
    <property type="term" value="F:monoatomic cation transmembrane transporter activity"/>
    <property type="evidence" value="ECO:0007669"/>
    <property type="project" value="InterPro"/>
</dbReference>
<dbReference type="EnsemblProtists" id="EOD33496">
    <property type="protein sequence ID" value="EOD33496"/>
    <property type="gene ID" value="EMIHUDRAFT_441569"/>
</dbReference>
<feature type="domain" description="SLC41A/MgtE integral membrane" evidence="10">
    <location>
        <begin position="97"/>
        <end position="218"/>
    </location>
</feature>
<feature type="transmembrane region" description="Helical" evidence="9">
    <location>
        <begin position="203"/>
        <end position="228"/>
    </location>
</feature>
<evidence type="ECO:0000313" key="11">
    <source>
        <dbReference type="EnsemblProtists" id="EOD33496"/>
    </source>
</evidence>
<feature type="transmembrane region" description="Helical" evidence="9">
    <location>
        <begin position="62"/>
        <end position="83"/>
    </location>
</feature>
<dbReference type="GeneID" id="17278766"/>
<protein>
    <recommendedName>
        <fullName evidence="10">SLC41A/MgtE integral membrane domain-containing protein</fullName>
    </recommendedName>
</protein>
<evidence type="ECO:0000256" key="4">
    <source>
        <dbReference type="ARBA" id="ARBA00022692"/>
    </source>
</evidence>
<keyword evidence="6 9" id="KW-1133">Transmembrane helix</keyword>
<accession>A0A0D3KCL1</accession>
<dbReference type="InterPro" id="IPR006667">
    <property type="entry name" value="SLC41_membr_dom"/>
</dbReference>
<evidence type="ECO:0000313" key="12">
    <source>
        <dbReference type="Proteomes" id="UP000013827"/>
    </source>
</evidence>
<comment type="subcellular location">
    <subcellularLocation>
        <location evidence="1">Membrane</location>
        <topology evidence="1">Multi-pass membrane protein</topology>
    </subcellularLocation>
</comment>